<accession>A0AAD5Z0G0</accession>
<gene>
    <name evidence="3" type="ORF">NP233_g189</name>
</gene>
<proteinExistence type="predicted"/>
<organism evidence="3 4">
    <name type="scientific">Leucocoprinus birnbaumii</name>
    <dbReference type="NCBI Taxonomy" id="56174"/>
    <lineage>
        <taxon>Eukaryota</taxon>
        <taxon>Fungi</taxon>
        <taxon>Dikarya</taxon>
        <taxon>Basidiomycota</taxon>
        <taxon>Agaricomycotina</taxon>
        <taxon>Agaricomycetes</taxon>
        <taxon>Agaricomycetidae</taxon>
        <taxon>Agaricales</taxon>
        <taxon>Agaricineae</taxon>
        <taxon>Agaricaceae</taxon>
        <taxon>Leucocoprinus</taxon>
    </lineage>
</organism>
<evidence type="ECO:0000313" key="4">
    <source>
        <dbReference type="Proteomes" id="UP001213000"/>
    </source>
</evidence>
<dbReference type="InterPro" id="IPR011583">
    <property type="entry name" value="Chitinase_II/V-like_cat"/>
</dbReference>
<dbReference type="SUPFAM" id="SSF51735">
    <property type="entry name" value="NAD(P)-binding Rossmann-fold domains"/>
    <property type="match status" value="1"/>
</dbReference>
<dbReference type="InterPro" id="IPR036291">
    <property type="entry name" value="NAD(P)-bd_dom_sf"/>
</dbReference>
<evidence type="ECO:0000313" key="3">
    <source>
        <dbReference type="EMBL" id="KAJ3576744.1"/>
    </source>
</evidence>
<dbReference type="InterPro" id="IPR017853">
    <property type="entry name" value="GH"/>
</dbReference>
<feature type="compositionally biased region" description="Polar residues" evidence="1">
    <location>
        <begin position="555"/>
        <end position="567"/>
    </location>
</feature>
<dbReference type="PANTHER" id="PTHR11177">
    <property type="entry name" value="CHITINASE"/>
    <property type="match status" value="1"/>
</dbReference>
<evidence type="ECO:0000256" key="1">
    <source>
        <dbReference type="SAM" id="MobiDB-lite"/>
    </source>
</evidence>
<dbReference type="GO" id="GO:0004568">
    <property type="term" value="F:chitinase activity"/>
    <property type="evidence" value="ECO:0007669"/>
    <property type="project" value="TreeGrafter"/>
</dbReference>
<dbReference type="InterPro" id="IPR003781">
    <property type="entry name" value="CoA-bd"/>
</dbReference>
<dbReference type="InterPro" id="IPR001223">
    <property type="entry name" value="Glyco_hydro18_cat"/>
</dbReference>
<dbReference type="PANTHER" id="PTHR11177:SF392">
    <property type="entry name" value="HAP41P"/>
    <property type="match status" value="1"/>
</dbReference>
<dbReference type="AlphaFoldDB" id="A0AAD5Z0G0"/>
<dbReference type="PROSITE" id="PS51910">
    <property type="entry name" value="GH18_2"/>
    <property type="match status" value="1"/>
</dbReference>
<dbReference type="Proteomes" id="UP001213000">
    <property type="component" value="Unassembled WGS sequence"/>
</dbReference>
<feature type="domain" description="GH18" evidence="2">
    <location>
        <begin position="186"/>
        <end position="549"/>
    </location>
</feature>
<feature type="region of interest" description="Disordered" evidence="1">
    <location>
        <begin position="547"/>
        <end position="569"/>
    </location>
</feature>
<dbReference type="SMART" id="SM00881">
    <property type="entry name" value="CoA_binding"/>
    <property type="match status" value="1"/>
</dbReference>
<dbReference type="SUPFAM" id="SSF51445">
    <property type="entry name" value="(Trans)glycosidases"/>
    <property type="match status" value="1"/>
</dbReference>
<reference evidence="3" key="1">
    <citation type="submission" date="2022-07" db="EMBL/GenBank/DDBJ databases">
        <title>Genome Sequence of Leucocoprinus birnbaumii.</title>
        <authorList>
            <person name="Buettner E."/>
        </authorList>
    </citation>
    <scope>NUCLEOTIDE SEQUENCE</scope>
    <source>
        <strain evidence="3">VT141</strain>
    </source>
</reference>
<dbReference type="EMBL" id="JANIEX010000005">
    <property type="protein sequence ID" value="KAJ3576744.1"/>
    <property type="molecule type" value="Genomic_DNA"/>
</dbReference>
<dbReference type="GO" id="GO:0005576">
    <property type="term" value="C:extracellular region"/>
    <property type="evidence" value="ECO:0007669"/>
    <property type="project" value="TreeGrafter"/>
</dbReference>
<dbReference type="GO" id="GO:0008061">
    <property type="term" value="F:chitin binding"/>
    <property type="evidence" value="ECO:0007669"/>
    <property type="project" value="InterPro"/>
</dbReference>
<evidence type="ECO:0000259" key="2">
    <source>
        <dbReference type="PROSITE" id="PS51910"/>
    </source>
</evidence>
<dbReference type="Gene3D" id="3.20.20.80">
    <property type="entry name" value="Glycosidases"/>
    <property type="match status" value="3"/>
</dbReference>
<dbReference type="Gene3D" id="3.40.50.720">
    <property type="entry name" value="NAD(P)-binding Rossmann-like Domain"/>
    <property type="match status" value="1"/>
</dbReference>
<dbReference type="SMART" id="SM00636">
    <property type="entry name" value="Glyco_18"/>
    <property type="match status" value="1"/>
</dbReference>
<protein>
    <recommendedName>
        <fullName evidence="2">GH18 domain-containing protein</fullName>
    </recommendedName>
</protein>
<comment type="caution">
    <text evidence="3">The sequence shown here is derived from an EMBL/GenBank/DDBJ whole genome shotgun (WGS) entry which is preliminary data.</text>
</comment>
<dbReference type="InterPro" id="IPR050314">
    <property type="entry name" value="Glycosyl_Hydrlase_18"/>
</dbReference>
<name>A0AAD5Z0G0_9AGAR</name>
<dbReference type="GO" id="GO:0006032">
    <property type="term" value="P:chitin catabolic process"/>
    <property type="evidence" value="ECO:0007669"/>
    <property type="project" value="TreeGrafter"/>
</dbReference>
<dbReference type="Pfam" id="PF00704">
    <property type="entry name" value="Glyco_hydro_18"/>
    <property type="match status" value="1"/>
</dbReference>
<sequence length="606" mass="64620">MAQLGTTTGRALRYKQPLWRFSSQSAPFFQQAPDMATAAQEIKKKFLSSPSFAVVGASKDPSKFGTKILKWYQTQNLDITPVHPKETELEGIATIGNLTELPAPQSTSVSIVTPPKVTLSILKEAKALDIPALWLQPGAEDEDVASFIKESGLADRVIYGGPCLLVEGAGIRKSLLRRQQTSSNSSDSALIASAWYAGWHSTDFPLEDVSWSKYTHMAYAFAVTTPKPSVISLESSDQQLLPEFVSSAHKHGVKASLSIGGWSWIAILLFECRWEYPGLQGIGCNLVSADDTANFLTFLNELRSTSTGQNLILSAAVYTKPFADSNGQPSNNLSDFSHVLDFISIMNYDTKSTPSSGAGPNAPLDDSCAPGASQTGSAKSAVNAWNTAGIPVNQMVLGVPAYAHSFVIPSSVALSGQGNNTTLAFYPPYAANSTRKGDRWDSPGGLNVCGNEEGPGGIYQYWGLIEDGFLSSNGTIPENIVYRFDNCSQTPLLYDEGNQIYVSYDDAESFSIKGNWINVTGLAGFAMWEAGGDYKDVLLDAISSSARNGDPSRLPPSSNVGSPTPKTSSAASSAVALQSPHLLDSIAVTTASLSILSLLLSMAALM</sequence>
<keyword evidence="4" id="KW-1185">Reference proteome</keyword>
<dbReference type="Pfam" id="PF13380">
    <property type="entry name" value="CoA_binding_2"/>
    <property type="match status" value="1"/>
</dbReference>
<dbReference type="GO" id="GO:0005975">
    <property type="term" value="P:carbohydrate metabolic process"/>
    <property type="evidence" value="ECO:0007669"/>
    <property type="project" value="InterPro"/>
</dbReference>